<sequence>KRAQNRDELLVESTVLVLDSRSTIVQVVDDRILIGTTVGRLLHSPSDHLGRLQQHRLRIFQLSPRQRQRPPTAASLSSPNGQMGLERENSPLVRFSDIIDDQIQVLFTNQHLFGSPFSLFDLNLFRRFRSLRFHLR</sequence>
<feature type="non-terminal residue" evidence="2">
    <location>
        <position position="1"/>
    </location>
</feature>
<accession>A0A0H5RG75</accession>
<name>A0A0H5RG75_9EUKA</name>
<dbReference type="AlphaFoldDB" id="A0A0H5RG75"/>
<organism evidence="2">
    <name type="scientific">Spongospora subterranea</name>
    <dbReference type="NCBI Taxonomy" id="70186"/>
    <lineage>
        <taxon>Eukaryota</taxon>
        <taxon>Sar</taxon>
        <taxon>Rhizaria</taxon>
        <taxon>Endomyxa</taxon>
        <taxon>Phytomyxea</taxon>
        <taxon>Plasmodiophorida</taxon>
        <taxon>Plasmodiophoridae</taxon>
        <taxon>Spongospora</taxon>
    </lineage>
</organism>
<evidence type="ECO:0000256" key="1">
    <source>
        <dbReference type="SAM" id="MobiDB-lite"/>
    </source>
</evidence>
<protein>
    <submittedName>
        <fullName evidence="2">Uncharacterized protein</fullName>
    </submittedName>
</protein>
<proteinExistence type="predicted"/>
<dbReference type="EMBL" id="HACM01012581">
    <property type="protein sequence ID" value="CRZ13023.1"/>
    <property type="molecule type" value="Transcribed_RNA"/>
</dbReference>
<evidence type="ECO:0000313" key="2">
    <source>
        <dbReference type="EMBL" id="CRZ13023.1"/>
    </source>
</evidence>
<feature type="region of interest" description="Disordered" evidence="1">
    <location>
        <begin position="63"/>
        <end position="84"/>
    </location>
</feature>
<reference evidence="2" key="1">
    <citation type="submission" date="2015-04" db="EMBL/GenBank/DDBJ databases">
        <title>The genome sequence of the plant pathogenic Rhizarian Plasmodiophora brassicae reveals insights in its biotrophic life cycle and the origin of chitin synthesis.</title>
        <authorList>
            <person name="Schwelm A."/>
            <person name="Fogelqvist J."/>
            <person name="Knaust A."/>
            <person name="Julke S."/>
            <person name="Lilja T."/>
            <person name="Dhandapani V."/>
            <person name="Bonilla-Rosso G."/>
            <person name="Karlsson M."/>
            <person name="Shevchenko A."/>
            <person name="Choi S.R."/>
            <person name="Kim H.G."/>
            <person name="Park J.Y."/>
            <person name="Lim Y.P."/>
            <person name="Ludwig-Muller J."/>
            <person name="Dixelius C."/>
        </authorList>
    </citation>
    <scope>NUCLEOTIDE SEQUENCE</scope>
    <source>
        <tissue evidence="2">Potato root galls</tissue>
    </source>
</reference>